<dbReference type="STRING" id="1802603.A3F35_03470"/>
<dbReference type="Gene3D" id="3.30.70.3090">
    <property type="entry name" value="ORF SCO4226, nickel-binding ferredoxin-like monomer"/>
    <property type="match status" value="1"/>
</dbReference>
<evidence type="ECO:0000313" key="1">
    <source>
        <dbReference type="EMBL" id="OGY30469.1"/>
    </source>
</evidence>
<evidence type="ECO:0008006" key="3">
    <source>
        <dbReference type="Google" id="ProtNLM"/>
    </source>
</evidence>
<organism evidence="1 2">
    <name type="scientific">Candidatus Woykebacteria bacterium RIFCSPHIGHO2_12_FULL_45_10</name>
    <dbReference type="NCBI Taxonomy" id="1802603"/>
    <lineage>
        <taxon>Bacteria</taxon>
        <taxon>Candidatus Woykeibacteriota</taxon>
    </lineage>
</organism>
<accession>A0A1G1WRW3</accession>
<protein>
    <recommendedName>
        <fullName evidence="3">DUF4242 domain-containing protein</fullName>
    </recommendedName>
</protein>
<reference evidence="1 2" key="1">
    <citation type="journal article" date="2016" name="Nat. Commun.">
        <title>Thousands of microbial genomes shed light on interconnected biogeochemical processes in an aquifer system.</title>
        <authorList>
            <person name="Anantharaman K."/>
            <person name="Brown C.T."/>
            <person name="Hug L.A."/>
            <person name="Sharon I."/>
            <person name="Castelle C.J."/>
            <person name="Probst A.J."/>
            <person name="Thomas B.C."/>
            <person name="Singh A."/>
            <person name="Wilkins M.J."/>
            <person name="Karaoz U."/>
            <person name="Brodie E.L."/>
            <person name="Williams K.H."/>
            <person name="Hubbard S.S."/>
            <person name="Banfield J.F."/>
        </authorList>
    </citation>
    <scope>NUCLEOTIDE SEQUENCE [LARGE SCALE GENOMIC DNA]</scope>
</reference>
<gene>
    <name evidence="1" type="ORF">A3F35_03470</name>
</gene>
<proteinExistence type="predicted"/>
<dbReference type="AlphaFoldDB" id="A0A1G1WRW3"/>
<dbReference type="InterPro" id="IPR042557">
    <property type="entry name" value="SCO4226"/>
</dbReference>
<comment type="caution">
    <text evidence="1">The sequence shown here is derived from an EMBL/GenBank/DDBJ whole genome shotgun (WGS) entry which is preliminary data.</text>
</comment>
<sequence length="81" mass="8823">MAEFLGIHKLEAGMTETDVTDGFNKYKESATKMGLKPSHAHISMKKGFAYCLTEAGSADEVRKAHVNVAVPLEDVVEVKTI</sequence>
<evidence type="ECO:0000313" key="2">
    <source>
        <dbReference type="Proteomes" id="UP000178068"/>
    </source>
</evidence>
<dbReference type="EMBL" id="MHCZ01000002">
    <property type="protein sequence ID" value="OGY30469.1"/>
    <property type="molecule type" value="Genomic_DNA"/>
</dbReference>
<dbReference type="Proteomes" id="UP000178068">
    <property type="component" value="Unassembled WGS sequence"/>
</dbReference>
<name>A0A1G1WRW3_9BACT</name>